<reference evidence="3" key="1">
    <citation type="submission" date="2021-01" db="EMBL/GenBank/DDBJ databases">
        <authorList>
            <person name="Corre E."/>
            <person name="Pelletier E."/>
            <person name="Niang G."/>
            <person name="Scheremetjew M."/>
            <person name="Finn R."/>
            <person name="Kale V."/>
            <person name="Holt S."/>
            <person name="Cochrane G."/>
            <person name="Meng A."/>
            <person name="Brown T."/>
            <person name="Cohen L."/>
        </authorList>
    </citation>
    <scope>NUCLEOTIDE SEQUENCE</scope>
    <source>
        <strain evidence="3">CCMP127</strain>
    </source>
</reference>
<evidence type="ECO:0000313" key="3">
    <source>
        <dbReference type="EMBL" id="CAE0411528.1"/>
    </source>
</evidence>
<feature type="transmembrane region" description="Helical" evidence="2">
    <location>
        <begin position="290"/>
        <end position="311"/>
    </location>
</feature>
<dbReference type="AlphaFoldDB" id="A0A7S3L4T1"/>
<feature type="region of interest" description="Disordered" evidence="1">
    <location>
        <begin position="267"/>
        <end position="286"/>
    </location>
</feature>
<feature type="transmembrane region" description="Helical" evidence="2">
    <location>
        <begin position="32"/>
        <end position="54"/>
    </location>
</feature>
<organism evidence="3">
    <name type="scientific">Amphora coffeiformis</name>
    <dbReference type="NCBI Taxonomy" id="265554"/>
    <lineage>
        <taxon>Eukaryota</taxon>
        <taxon>Sar</taxon>
        <taxon>Stramenopiles</taxon>
        <taxon>Ochrophyta</taxon>
        <taxon>Bacillariophyta</taxon>
        <taxon>Bacillariophyceae</taxon>
        <taxon>Bacillariophycidae</taxon>
        <taxon>Thalassiophysales</taxon>
        <taxon>Catenulaceae</taxon>
        <taxon>Amphora</taxon>
    </lineage>
</organism>
<feature type="compositionally biased region" description="Low complexity" evidence="1">
    <location>
        <begin position="272"/>
        <end position="286"/>
    </location>
</feature>
<protein>
    <submittedName>
        <fullName evidence="3">Uncharacterized protein</fullName>
    </submittedName>
</protein>
<name>A0A7S3L4T1_9STRA</name>
<accession>A0A7S3L4T1</accession>
<sequence>MVGVPFHHDDPHRDLKQRVNTSSPTRYSIIMFLRSVFVPSFSFVLVVLLGTFLVQADAECDKCFFTSDDSDDCKVYGKIDDQLIPWRKASQACIDFYGNNVASIDPFSVGCDPRSVNTFVNSGISGGNIPNSVLGGLGVAEGGFFVQQQGGQYGLKDSITVDGVTYDCSTSASTCYNAMKTYFQTTSNGAGEMDDVCTQIQNRIINDREVEQTTLRNRLCREIKEEGNTLDESCGELATQVEARVQAIPNESCPNYAFGTENTVVPGCEGQGSTNDTGTDNDGTTSSSPIGMFSAVLSLSSSLITAFVFMLE</sequence>
<gene>
    <name evidence="3" type="ORF">ACOF00016_LOCUS8853</name>
</gene>
<proteinExistence type="predicted"/>
<keyword evidence="2" id="KW-0812">Transmembrane</keyword>
<evidence type="ECO:0000256" key="1">
    <source>
        <dbReference type="SAM" id="MobiDB-lite"/>
    </source>
</evidence>
<evidence type="ECO:0000256" key="2">
    <source>
        <dbReference type="SAM" id="Phobius"/>
    </source>
</evidence>
<keyword evidence="2" id="KW-1133">Transmembrane helix</keyword>
<keyword evidence="2" id="KW-0472">Membrane</keyword>
<dbReference type="EMBL" id="HBIM01010594">
    <property type="protein sequence ID" value="CAE0411528.1"/>
    <property type="molecule type" value="Transcribed_RNA"/>
</dbReference>